<reference evidence="7 10" key="2">
    <citation type="submission" date="2017-10" db="EMBL/GenBank/DDBJ databases">
        <title>Draft genome sequences of Aggregatibacter actinomycetemcomitans strains 310a and 310b.</title>
        <authorList>
            <person name="May A.C."/>
            <person name="Ohta H."/>
            <person name="Maeda H."/>
            <person name="Kokeguchi S."/>
            <person name="Cugini C."/>
        </authorList>
    </citation>
    <scope>NUCLEOTIDE SEQUENCE [LARGE SCALE GENOMIC DNA]</scope>
    <source>
        <strain evidence="7 10">310b</strain>
    </source>
</reference>
<name>A0A5D0ELA2_AGGAC</name>
<dbReference type="Pfam" id="PF13489">
    <property type="entry name" value="Methyltransf_23"/>
    <property type="match status" value="1"/>
</dbReference>
<gene>
    <name evidence="5 8" type="primary">bioC</name>
    <name evidence="6" type="ORF">ACT75_05820</name>
    <name evidence="7" type="ORF">CQR80_07315</name>
    <name evidence="8" type="ORF">FXB79_05520</name>
</gene>
<protein>
    <recommendedName>
        <fullName evidence="5">Malonyl-[acyl-carrier protein] O-methyltransferase</fullName>
        <shortName evidence="5">Malonyl-ACP O-methyltransferase</shortName>
        <ecNumber evidence="5">2.1.1.197</ecNumber>
    </recommendedName>
    <alternativeName>
        <fullName evidence="5">Biotin synthesis protein BioC</fullName>
    </alternativeName>
</protein>
<sequence length="254" mass="29330">MVIKKERIMQRFNAALETYEKNAIAQQHIANDLLKLLLEKGGNRFHRVLEIGCGTGNFTRLLMQNIEAEHWDCNDLCDVSAQLIQNLPLRNYNFYQGCGESLVLSAQYDLIVSASTIQWFSDPLAFLYRCSTHLIPNSMILLSTFAPTNLPEIRALSQIGLDYPNLAQWRETLMGNFHIIHLSQKEIRLEFDSALSVLRHLKDTGVTATNNRIWNREKVARFCEQYHQHYINEQGKVSLTYVPIFMLARKKENA</sequence>
<evidence type="ECO:0000313" key="10">
    <source>
        <dbReference type="Proteomes" id="UP000226080"/>
    </source>
</evidence>
<dbReference type="InterPro" id="IPR050602">
    <property type="entry name" value="Malonyl-ACP_OMT"/>
</dbReference>
<evidence type="ECO:0000313" key="9">
    <source>
        <dbReference type="Proteomes" id="UP000072236"/>
    </source>
</evidence>
<evidence type="ECO:0000256" key="3">
    <source>
        <dbReference type="ARBA" id="ARBA00022691"/>
    </source>
</evidence>
<keyword evidence="10" id="KW-1185">Reference proteome</keyword>
<dbReference type="Proteomes" id="UP000072236">
    <property type="component" value="Chromosome"/>
</dbReference>
<dbReference type="AlphaFoldDB" id="A0A5D0ELA2"/>
<dbReference type="NCBIfam" id="TIGR02072">
    <property type="entry name" value="BioC"/>
    <property type="match status" value="1"/>
</dbReference>
<dbReference type="InterPro" id="IPR029063">
    <property type="entry name" value="SAM-dependent_MTases_sf"/>
</dbReference>
<evidence type="ECO:0000256" key="4">
    <source>
        <dbReference type="ARBA" id="ARBA00022756"/>
    </source>
</evidence>
<accession>A0A5D0ELA2</accession>
<dbReference type="SMR" id="A0A5D0ELA2"/>
<organism evidence="8 11">
    <name type="scientific">Aggregatibacter actinomycetemcomitans</name>
    <name type="common">Actinobacillus actinomycetemcomitans</name>
    <name type="synonym">Haemophilus actinomycetemcomitans</name>
    <dbReference type="NCBI Taxonomy" id="714"/>
    <lineage>
        <taxon>Bacteria</taxon>
        <taxon>Pseudomonadati</taxon>
        <taxon>Pseudomonadota</taxon>
        <taxon>Gammaproteobacteria</taxon>
        <taxon>Pasteurellales</taxon>
        <taxon>Pasteurellaceae</taxon>
        <taxon>Aggregatibacter</taxon>
    </lineage>
</organism>
<evidence type="ECO:0000256" key="2">
    <source>
        <dbReference type="ARBA" id="ARBA00022679"/>
    </source>
</evidence>
<dbReference type="EMBL" id="PCGW01000012">
    <property type="protein sequence ID" value="PHO20410.1"/>
    <property type="molecule type" value="Genomic_DNA"/>
</dbReference>
<evidence type="ECO:0000313" key="6">
    <source>
        <dbReference type="EMBL" id="AMQ94080.1"/>
    </source>
</evidence>
<dbReference type="EC" id="2.1.1.197" evidence="5"/>
<dbReference type="SUPFAM" id="SSF53335">
    <property type="entry name" value="S-adenosyl-L-methionine-dependent methyltransferases"/>
    <property type="match status" value="1"/>
</dbReference>
<dbReference type="KEGG" id="aact:ACT75_05820"/>
<keyword evidence="3 5" id="KW-0949">S-adenosyl-L-methionine</keyword>
<evidence type="ECO:0000313" key="11">
    <source>
        <dbReference type="Proteomes" id="UP000323012"/>
    </source>
</evidence>
<dbReference type="Gene3D" id="3.40.50.150">
    <property type="entry name" value="Vaccinia Virus protein VP39"/>
    <property type="match status" value="1"/>
</dbReference>
<dbReference type="EMBL" id="VSED01000012">
    <property type="protein sequence ID" value="TYA39000.1"/>
    <property type="molecule type" value="Genomic_DNA"/>
</dbReference>
<dbReference type="GO" id="GO:0102130">
    <property type="term" value="F:malonyl-CoA methyltransferase activity"/>
    <property type="evidence" value="ECO:0007669"/>
    <property type="project" value="UniProtKB-EC"/>
</dbReference>
<dbReference type="RefSeq" id="WP_005544473.1">
    <property type="nucleotide sequence ID" value="NZ_CP012959.1"/>
</dbReference>
<evidence type="ECO:0000313" key="8">
    <source>
        <dbReference type="EMBL" id="TYA39000.1"/>
    </source>
</evidence>
<comment type="similarity">
    <text evidence="5">Belongs to the methyltransferase superfamily.</text>
</comment>
<keyword evidence="4 5" id="KW-0093">Biotin biosynthesis</keyword>
<evidence type="ECO:0000256" key="5">
    <source>
        <dbReference type="HAMAP-Rule" id="MF_00835"/>
    </source>
</evidence>
<dbReference type="GO" id="GO:0010340">
    <property type="term" value="F:carboxyl-O-methyltransferase activity"/>
    <property type="evidence" value="ECO:0007669"/>
    <property type="project" value="UniProtKB-UniRule"/>
</dbReference>
<dbReference type="Proteomes" id="UP000226080">
    <property type="component" value="Unassembled WGS sequence"/>
</dbReference>
<dbReference type="EMBL" id="CP012959">
    <property type="protein sequence ID" value="AMQ94080.1"/>
    <property type="molecule type" value="Genomic_DNA"/>
</dbReference>
<comment type="pathway">
    <text evidence="5">Cofactor biosynthesis; biotin biosynthesis.</text>
</comment>
<proteinExistence type="inferred from homology"/>
<keyword evidence="1 5" id="KW-0489">Methyltransferase</keyword>
<dbReference type="GO" id="GO:0032259">
    <property type="term" value="P:methylation"/>
    <property type="evidence" value="ECO:0007669"/>
    <property type="project" value="UniProtKB-KW"/>
</dbReference>
<comment type="catalytic activity">
    <reaction evidence="5">
        <text>malonyl-[ACP] + S-adenosyl-L-methionine = malonyl-[ACP] methyl ester + S-adenosyl-L-homocysteine</text>
        <dbReference type="Rhea" id="RHEA:17105"/>
        <dbReference type="Rhea" id="RHEA-COMP:9623"/>
        <dbReference type="Rhea" id="RHEA-COMP:9954"/>
        <dbReference type="ChEBI" id="CHEBI:57856"/>
        <dbReference type="ChEBI" id="CHEBI:59789"/>
        <dbReference type="ChEBI" id="CHEBI:78449"/>
        <dbReference type="ChEBI" id="CHEBI:78845"/>
        <dbReference type="EC" id="2.1.1.197"/>
    </reaction>
</comment>
<reference evidence="6 9" key="1">
    <citation type="submission" date="2015-10" db="EMBL/GenBank/DDBJ databases">
        <title>Tn-seq of a polymicrobial infection.</title>
        <authorList>
            <person name="Stacy A."/>
            <person name="Rumbaugh K.P."/>
            <person name="Whiteley M."/>
        </authorList>
    </citation>
    <scope>NUCLEOTIDE SEQUENCE [LARGE SCALE GENOMIC DNA]</scope>
    <source>
        <strain evidence="6 9">624</strain>
    </source>
</reference>
<dbReference type="HAMAP" id="MF_00835">
    <property type="entry name" value="BioC"/>
    <property type="match status" value="1"/>
</dbReference>
<dbReference type="OrthoDB" id="9760689at2"/>
<evidence type="ECO:0000313" key="7">
    <source>
        <dbReference type="EMBL" id="PHO20410.1"/>
    </source>
</evidence>
<reference evidence="8 11" key="3">
    <citation type="submission" date="2019-08" db="EMBL/GenBank/DDBJ databases">
        <title>Whole genome sequencing of Aggregatibacter actinomycetemcomitans cultured from blood stream infections in Denmark reveals a novel phylogenetic lineage expressing serotype a membrane O polysaccharide.</title>
        <authorList>
            <person name="Nedergaard S."/>
            <person name="Kobel C.M."/>
            <person name="Nielsen M.B."/>
            <person name="Moeller R.T."/>
            <person name="Jensen A.B."/>
            <person name="Noerskov-Lauritsen N."/>
        </authorList>
    </citation>
    <scope>NUCLEOTIDE SEQUENCE [LARGE SCALE GENOMIC DNA]</scope>
    <source>
        <strain evidence="8 11">PN_563</strain>
    </source>
</reference>
<comment type="function">
    <text evidence="5">Converts the free carboxyl group of a malonyl-thioester to its methyl ester by transfer of a methyl group from S-adenosyl-L-methionine (SAM). It allows to synthesize pimeloyl-ACP via the fatty acid synthetic pathway.</text>
</comment>
<dbReference type="InterPro" id="IPR011814">
    <property type="entry name" value="BioC"/>
</dbReference>
<dbReference type="CDD" id="cd02440">
    <property type="entry name" value="AdoMet_MTases"/>
    <property type="match status" value="1"/>
</dbReference>
<evidence type="ECO:0000256" key="1">
    <source>
        <dbReference type="ARBA" id="ARBA00022603"/>
    </source>
</evidence>
<dbReference type="PANTHER" id="PTHR13090">
    <property type="entry name" value="ARGININE-HYDROXYLASE NDUFAF5, MITOCHONDRIAL"/>
    <property type="match status" value="1"/>
</dbReference>
<dbReference type="PANTHER" id="PTHR13090:SF1">
    <property type="entry name" value="ARGININE-HYDROXYLASE NDUFAF5, MITOCHONDRIAL"/>
    <property type="match status" value="1"/>
</dbReference>
<keyword evidence="2 5" id="KW-0808">Transferase</keyword>
<dbReference type="GO" id="GO:0009102">
    <property type="term" value="P:biotin biosynthetic process"/>
    <property type="evidence" value="ECO:0007669"/>
    <property type="project" value="UniProtKB-UniRule"/>
</dbReference>
<dbReference type="Proteomes" id="UP000323012">
    <property type="component" value="Unassembled WGS sequence"/>
</dbReference>